<reference evidence="4 5" key="2">
    <citation type="submission" date="2018-11" db="EMBL/GenBank/DDBJ databases">
        <title>Genomic Encyclopedia of Type Strains, Phase IV (KMG-IV): sequencing the most valuable type-strain genomes for metagenomic binning, comparative biology and taxonomic classification.</title>
        <authorList>
            <person name="Goeker M."/>
        </authorList>
    </citation>
    <scope>NUCLEOTIDE SEQUENCE [LARGE SCALE GENOMIC DNA]</scope>
    <source>
        <strain evidence="4 5">DSM 27783</strain>
    </source>
</reference>
<keyword evidence="1" id="KW-0560">Oxidoreductase</keyword>
<dbReference type="Proteomes" id="UP000298805">
    <property type="component" value="Chromosome"/>
</dbReference>
<dbReference type="EMBL" id="CP027432">
    <property type="protein sequence ID" value="QCI27973.1"/>
    <property type="molecule type" value="Genomic_DNA"/>
</dbReference>
<dbReference type="GO" id="GO:0016491">
    <property type="term" value="F:oxidoreductase activity"/>
    <property type="evidence" value="ECO:0007669"/>
    <property type="project" value="UniProtKB-KW"/>
</dbReference>
<name>A0AAJ4RCG1_9BACT</name>
<proteinExistence type="predicted"/>
<reference evidence="3" key="3">
    <citation type="submission" date="2019-06" db="EMBL/GenBank/DDBJ databases">
        <title>A comparative analysis of the Nautiliaceae.</title>
        <authorList>
            <person name="Grosche A."/>
            <person name="Smedile F."/>
            <person name="Vetriani C."/>
        </authorList>
    </citation>
    <scope>NUCLEOTIDE SEQUENCE</scope>
    <source>
        <strain evidence="3">TB6</strain>
    </source>
</reference>
<reference evidence="6" key="1">
    <citation type="submission" date="2018-03" db="EMBL/GenBank/DDBJ databases">
        <title>A comparative analysis of the Nautiliaceae.</title>
        <authorList>
            <person name="Grosche A."/>
            <person name="Smedile F."/>
            <person name="Vetriani C."/>
        </authorList>
    </citation>
    <scope>NUCLEOTIDE SEQUENCE [LARGE SCALE GENOMIC DNA]</scope>
    <source>
        <strain evidence="6">TB6</strain>
    </source>
</reference>
<dbReference type="Pfam" id="PF02754">
    <property type="entry name" value="CCG"/>
    <property type="match status" value="2"/>
</dbReference>
<sequence>MKKIGIYPGCCFQGADIHNYDITTDFLEKMGVEGVLLERSACCGGGVIDETNKNIVYGLNARNIALAEEKGVDLYTPCNTCYMIIAKTKLALDSDPELKAKINEILAEEGLEYKGTAKIYHTLNLIRDFIGMDTYKSKIKRKFNGVKIAPYYGCHVLAPNEVALDDPENPTVLQEILEPLGCELVEGYQNENTCCGYHARFTDPEQKERLAVKPLEGAKEAGADVVATPCPLCHKAMDGYEEPILQVTQLINVACGTDPKDAFWDLNKTKVKITFS</sequence>
<feature type="domain" description="Cysteine-rich" evidence="2">
    <location>
        <begin position="150"/>
        <end position="237"/>
    </location>
</feature>
<evidence type="ECO:0000313" key="5">
    <source>
        <dbReference type="Proteomes" id="UP000272781"/>
    </source>
</evidence>
<feature type="domain" description="Cysteine-rich" evidence="2">
    <location>
        <begin position="5"/>
        <end position="85"/>
    </location>
</feature>
<evidence type="ECO:0000313" key="4">
    <source>
        <dbReference type="EMBL" id="ROR39841.1"/>
    </source>
</evidence>
<protein>
    <submittedName>
        <fullName evidence="3">Disulfide reductase</fullName>
    </submittedName>
    <submittedName>
        <fullName evidence="4">Succinate dehydrogenase / fumarate reductase cytochrome b subunit</fullName>
    </submittedName>
</protein>
<evidence type="ECO:0000313" key="3">
    <source>
        <dbReference type="EMBL" id="QCI27973.1"/>
    </source>
</evidence>
<organism evidence="4 5">
    <name type="scientific">Caminibacter pacificus</name>
    <dbReference type="NCBI Taxonomy" id="1424653"/>
    <lineage>
        <taxon>Bacteria</taxon>
        <taxon>Pseudomonadati</taxon>
        <taxon>Campylobacterota</taxon>
        <taxon>Epsilonproteobacteria</taxon>
        <taxon>Nautiliales</taxon>
        <taxon>Nautiliaceae</taxon>
        <taxon>Caminibacter</taxon>
    </lineage>
</organism>
<evidence type="ECO:0000256" key="1">
    <source>
        <dbReference type="ARBA" id="ARBA00023002"/>
    </source>
</evidence>
<dbReference type="InterPro" id="IPR051278">
    <property type="entry name" value="HdrB/HdrD_reductase"/>
</dbReference>
<dbReference type="Gene3D" id="1.20.1050.140">
    <property type="match status" value="1"/>
</dbReference>
<dbReference type="PANTHER" id="PTHR42947:SF1">
    <property type="entry name" value="COB--COM HETERODISULFIDE REDUCTASE SUBUNIT B 1"/>
    <property type="match status" value="1"/>
</dbReference>
<dbReference type="RefSeq" id="WP_123352233.1">
    <property type="nucleotide sequence ID" value="NZ_CP027432.2"/>
</dbReference>
<dbReference type="PANTHER" id="PTHR42947">
    <property type="entry name" value="COB--COM HETERODISULFIDE REDUCTASE SUBUNIT B 1"/>
    <property type="match status" value="1"/>
</dbReference>
<accession>A0AAJ4RCG1</accession>
<dbReference type="AlphaFoldDB" id="A0AAJ4RCG1"/>
<gene>
    <name evidence="3" type="ORF">C6V80_03050</name>
    <name evidence="4" type="ORF">EDC58_0816</name>
</gene>
<evidence type="ECO:0000259" key="2">
    <source>
        <dbReference type="Pfam" id="PF02754"/>
    </source>
</evidence>
<dbReference type="Proteomes" id="UP000272781">
    <property type="component" value="Unassembled WGS sequence"/>
</dbReference>
<evidence type="ECO:0000313" key="6">
    <source>
        <dbReference type="Proteomes" id="UP000298805"/>
    </source>
</evidence>
<dbReference type="EMBL" id="RJVK01000002">
    <property type="protein sequence ID" value="ROR39841.1"/>
    <property type="molecule type" value="Genomic_DNA"/>
</dbReference>
<keyword evidence="6" id="KW-1185">Reference proteome</keyword>
<dbReference type="InterPro" id="IPR004017">
    <property type="entry name" value="Cys_rich_dom"/>
</dbReference>